<dbReference type="SMART" id="SM00173">
    <property type="entry name" value="RAS"/>
    <property type="match status" value="1"/>
</dbReference>
<dbReference type="PANTHER" id="PTHR47981:SF1">
    <property type="entry name" value="RE17845P"/>
    <property type="match status" value="1"/>
</dbReference>
<evidence type="ECO:0000256" key="1">
    <source>
        <dbReference type="ARBA" id="ARBA00006270"/>
    </source>
</evidence>
<dbReference type="PROSITE" id="PS51420">
    <property type="entry name" value="RHO"/>
    <property type="match status" value="1"/>
</dbReference>
<keyword evidence="3" id="KW-0342">GTP-binding</keyword>
<dbReference type="PRINTS" id="PR00449">
    <property type="entry name" value="RASTRNSFRMNG"/>
</dbReference>
<evidence type="ECO:0000313" key="5">
    <source>
        <dbReference type="Proteomes" id="UP001153292"/>
    </source>
</evidence>
<dbReference type="SMART" id="SM00174">
    <property type="entry name" value="RHO"/>
    <property type="match status" value="1"/>
</dbReference>
<evidence type="ECO:0000256" key="2">
    <source>
        <dbReference type="ARBA" id="ARBA00022741"/>
    </source>
</evidence>
<dbReference type="PANTHER" id="PTHR47981">
    <property type="entry name" value="RAB FAMILY"/>
    <property type="match status" value="1"/>
</dbReference>
<dbReference type="InterPro" id="IPR005225">
    <property type="entry name" value="Small_GTP-bd"/>
</dbReference>
<dbReference type="NCBIfam" id="TIGR00231">
    <property type="entry name" value="small_GTP"/>
    <property type="match status" value="1"/>
</dbReference>
<dbReference type="Proteomes" id="UP001153292">
    <property type="component" value="Chromosome 5"/>
</dbReference>
<accession>A0ABN8BFC6</accession>
<evidence type="ECO:0000313" key="4">
    <source>
        <dbReference type="EMBL" id="CAH0405767.1"/>
    </source>
</evidence>
<dbReference type="EMBL" id="OU963898">
    <property type="protein sequence ID" value="CAH0405767.1"/>
    <property type="molecule type" value="Genomic_DNA"/>
</dbReference>
<dbReference type="Gene3D" id="3.30.420.10">
    <property type="entry name" value="Ribonuclease H-like superfamily/Ribonuclease H"/>
    <property type="match status" value="1"/>
</dbReference>
<keyword evidence="2" id="KW-0547">Nucleotide-binding</keyword>
<reference evidence="4" key="1">
    <citation type="submission" date="2021-12" db="EMBL/GenBank/DDBJ databases">
        <authorList>
            <person name="King R."/>
        </authorList>
    </citation>
    <scope>NUCLEOTIDE SEQUENCE</scope>
</reference>
<protein>
    <recommendedName>
        <fullName evidence="6">Seminal fluid protein</fullName>
    </recommendedName>
</protein>
<dbReference type="Pfam" id="PF00071">
    <property type="entry name" value="Ras"/>
    <property type="match status" value="1"/>
</dbReference>
<keyword evidence="5" id="KW-1185">Reference proteome</keyword>
<name>A0ABN8BFC6_CHISP</name>
<sequence>MVEDNERAYGRAPNRNTLLKIVILGDGGVGKSCLMSRFISNHFDDHSFHTIGVEFMNKAIPVNGKEYTLQVWDTAGQERFKSLRTPFYRGSDICILAYAIDDRSSFNNVKMWLNEFLHYAGVKNGIEKFPFMVVGNKVWRISNVFYSLARLDQQLLVSLPLSTNYSTPFNVDTDELKVIVELWVEPDDSQSAAELAADFDFSIKTILVHLRKIGKRVESSLALRNRHTNEGILNRIVTCDEKWILFDNRMRSAIWLDLSLTPKQCPKRNLTGDDHCLVVWRRCHSSQLSYQTE</sequence>
<dbReference type="InterPro" id="IPR027417">
    <property type="entry name" value="P-loop_NTPase"/>
</dbReference>
<evidence type="ECO:0000256" key="3">
    <source>
        <dbReference type="ARBA" id="ARBA00023134"/>
    </source>
</evidence>
<dbReference type="SUPFAM" id="SSF52540">
    <property type="entry name" value="P-loop containing nucleoside triphosphate hydrolases"/>
    <property type="match status" value="1"/>
</dbReference>
<dbReference type="SMART" id="SM00176">
    <property type="entry name" value="RAN"/>
    <property type="match status" value="1"/>
</dbReference>
<dbReference type="InterPro" id="IPR036397">
    <property type="entry name" value="RNaseH_sf"/>
</dbReference>
<dbReference type="SMART" id="SM00175">
    <property type="entry name" value="RAB"/>
    <property type="match status" value="1"/>
</dbReference>
<dbReference type="Gene3D" id="3.40.50.300">
    <property type="entry name" value="P-loop containing nucleotide triphosphate hydrolases"/>
    <property type="match status" value="1"/>
</dbReference>
<dbReference type="PROSITE" id="PS51419">
    <property type="entry name" value="RAB"/>
    <property type="match status" value="1"/>
</dbReference>
<proteinExistence type="inferred from homology"/>
<organism evidence="4 5">
    <name type="scientific">Chilo suppressalis</name>
    <name type="common">Asiatic rice borer moth</name>
    <dbReference type="NCBI Taxonomy" id="168631"/>
    <lineage>
        <taxon>Eukaryota</taxon>
        <taxon>Metazoa</taxon>
        <taxon>Ecdysozoa</taxon>
        <taxon>Arthropoda</taxon>
        <taxon>Hexapoda</taxon>
        <taxon>Insecta</taxon>
        <taxon>Pterygota</taxon>
        <taxon>Neoptera</taxon>
        <taxon>Endopterygota</taxon>
        <taxon>Lepidoptera</taxon>
        <taxon>Glossata</taxon>
        <taxon>Ditrysia</taxon>
        <taxon>Pyraloidea</taxon>
        <taxon>Crambidae</taxon>
        <taxon>Crambinae</taxon>
        <taxon>Chilo</taxon>
    </lineage>
</organism>
<evidence type="ECO:0008006" key="6">
    <source>
        <dbReference type="Google" id="ProtNLM"/>
    </source>
</evidence>
<dbReference type="PROSITE" id="PS51421">
    <property type="entry name" value="RAS"/>
    <property type="match status" value="1"/>
</dbReference>
<gene>
    <name evidence="4" type="ORF">CHILSU_LOCUS9135</name>
</gene>
<dbReference type="InterPro" id="IPR001806">
    <property type="entry name" value="Small_GTPase"/>
</dbReference>
<comment type="similarity">
    <text evidence="1">Belongs to the small GTPase superfamily. Rab family.</text>
</comment>